<gene>
    <name evidence="4" type="ORF">LCGC14_1542390</name>
</gene>
<sequence length="320" mass="34406">MKTRITELLKIKHPIIQGAMSWVSFPKLVAAVSNAGGLGILGAAFMSIDELRENIRQTKALTDKPFGVNFMANNPQIDELLDVIIEQEVRVASYGVGNPQKVIERTRPHGIINLPTMGALRHAVRAEQNGADAVIVQGTEAGGHTGYVVTSILVPLVASKVKIPVVAAGGIGNGRGLLAALALGAEAISMGSRFIVTQEAPVPLNVKEHLIERTEDTIITDNFTGVRCRVIKNKFVDNMVELAKNSADPWEIMQTGVGKIRQAYVEGDIDGGSLAFGQVCGLIQEIPTCQELLDNIIRETEEAMISMEEKVGNQNPILAN</sequence>
<comment type="caution">
    <text evidence="4">The sequence shown here is derived from an EMBL/GenBank/DDBJ whole genome shotgun (WGS) entry which is preliminary data.</text>
</comment>
<reference evidence="4" key="1">
    <citation type="journal article" date="2015" name="Nature">
        <title>Complex archaea that bridge the gap between prokaryotes and eukaryotes.</title>
        <authorList>
            <person name="Spang A."/>
            <person name="Saw J.H."/>
            <person name="Jorgensen S.L."/>
            <person name="Zaremba-Niedzwiedzka K."/>
            <person name="Martijn J."/>
            <person name="Lind A.E."/>
            <person name="van Eijk R."/>
            <person name="Schleper C."/>
            <person name="Guy L."/>
            <person name="Ettema T.J."/>
        </authorList>
    </citation>
    <scope>NUCLEOTIDE SEQUENCE</scope>
</reference>
<keyword evidence="3" id="KW-0560">Oxidoreductase</keyword>
<evidence type="ECO:0000256" key="2">
    <source>
        <dbReference type="ARBA" id="ARBA00022643"/>
    </source>
</evidence>
<dbReference type="GO" id="GO:0018580">
    <property type="term" value="F:nitronate monooxygenase activity"/>
    <property type="evidence" value="ECO:0007669"/>
    <property type="project" value="InterPro"/>
</dbReference>
<dbReference type="PANTHER" id="PTHR32332:SF20">
    <property type="entry name" value="2-NITROPROPANE DIOXYGENASE-LIKE PROTEIN"/>
    <property type="match status" value="1"/>
</dbReference>
<name>A0A0F9LTH0_9ZZZZ</name>
<proteinExistence type="predicted"/>
<dbReference type="Gene3D" id="3.20.20.70">
    <property type="entry name" value="Aldolase class I"/>
    <property type="match status" value="1"/>
</dbReference>
<evidence type="ECO:0000313" key="4">
    <source>
        <dbReference type="EMBL" id="KKM60382.1"/>
    </source>
</evidence>
<keyword evidence="1" id="KW-0285">Flavoprotein</keyword>
<dbReference type="PANTHER" id="PTHR32332">
    <property type="entry name" value="2-NITROPROPANE DIOXYGENASE"/>
    <property type="match status" value="1"/>
</dbReference>
<dbReference type="InterPro" id="IPR004136">
    <property type="entry name" value="NMO"/>
</dbReference>
<accession>A0A0F9LTH0</accession>
<dbReference type="InterPro" id="IPR013785">
    <property type="entry name" value="Aldolase_TIM"/>
</dbReference>
<dbReference type="Pfam" id="PF03060">
    <property type="entry name" value="NMO"/>
    <property type="match status" value="2"/>
</dbReference>
<organism evidence="4">
    <name type="scientific">marine sediment metagenome</name>
    <dbReference type="NCBI Taxonomy" id="412755"/>
    <lineage>
        <taxon>unclassified sequences</taxon>
        <taxon>metagenomes</taxon>
        <taxon>ecological metagenomes</taxon>
    </lineage>
</organism>
<dbReference type="AlphaFoldDB" id="A0A0F9LTH0"/>
<dbReference type="SUPFAM" id="SSF51412">
    <property type="entry name" value="Inosine monophosphate dehydrogenase (IMPDH)"/>
    <property type="match status" value="1"/>
</dbReference>
<evidence type="ECO:0000256" key="1">
    <source>
        <dbReference type="ARBA" id="ARBA00022630"/>
    </source>
</evidence>
<evidence type="ECO:0000256" key="3">
    <source>
        <dbReference type="ARBA" id="ARBA00023002"/>
    </source>
</evidence>
<keyword evidence="2" id="KW-0288">FMN</keyword>
<dbReference type="EMBL" id="LAZR01011689">
    <property type="protein sequence ID" value="KKM60382.1"/>
    <property type="molecule type" value="Genomic_DNA"/>
</dbReference>
<dbReference type="CDD" id="cd04730">
    <property type="entry name" value="NPD_like"/>
    <property type="match status" value="1"/>
</dbReference>
<protein>
    <submittedName>
        <fullName evidence="4">Uncharacterized protein</fullName>
    </submittedName>
</protein>